<evidence type="ECO:0000256" key="2">
    <source>
        <dbReference type="ARBA" id="ARBA00022630"/>
    </source>
</evidence>
<evidence type="ECO:0000256" key="3">
    <source>
        <dbReference type="ARBA" id="ARBA00022827"/>
    </source>
</evidence>
<evidence type="ECO:0000313" key="7">
    <source>
        <dbReference type="Proteomes" id="UP000582090"/>
    </source>
</evidence>
<dbReference type="GO" id="GO:0050660">
    <property type="term" value="F:flavin adenine dinucleotide binding"/>
    <property type="evidence" value="ECO:0007669"/>
    <property type="project" value="InterPro"/>
</dbReference>
<dbReference type="Gene3D" id="3.30.9.10">
    <property type="entry name" value="D-Amino Acid Oxidase, subunit A, domain 2"/>
    <property type="match status" value="1"/>
</dbReference>
<dbReference type="InterPro" id="IPR006076">
    <property type="entry name" value="FAD-dep_OxRdtase"/>
</dbReference>
<proteinExistence type="predicted"/>
<dbReference type="InterPro" id="IPR036188">
    <property type="entry name" value="FAD/NAD-bd_sf"/>
</dbReference>
<sequence length="396" mass="42425">MSADFRYIIVGRGMMGAAAARHLAKSTDGVAVIGPDEPHDRKRHDGVFASHYDEGRITRTIDPDRDWALLANRSIGRYAEIERESGVSFHTPAGCLVVGPERGGADTYVERTSAAARSLGVETALLDGDGLKDRFPFFAFAAGSEGVHEPTGAGHISPRNLVRAQSIAAEKAGASVIREVAVAIRDEGGLVDVETSDGRSYRAEKVLLAAGGFSIADNLLPRPVDLKVYARTIAFYEIDEAAAARFAGMPSLISHGAGGLDDFYMLPPIRYPDGKVYMKIGGDPDDVRLEREPELRSWFKTDGRASVQSHLTRLIQRAVPELRPLSTSSGSCVVSFTPSGHPMIGYTSSPRIGVLTGGCGTAAKSSDEIGRLGATLLLEGRINGQGYATDFKPYFR</sequence>
<dbReference type="PANTHER" id="PTHR10961">
    <property type="entry name" value="PEROXISOMAL SARCOSINE OXIDASE"/>
    <property type="match status" value="1"/>
</dbReference>
<comment type="cofactor">
    <cofactor evidence="1">
        <name>FAD</name>
        <dbReference type="ChEBI" id="CHEBI:57692"/>
    </cofactor>
</comment>
<dbReference type="EMBL" id="JACIDW010000002">
    <property type="protein sequence ID" value="MBB3963417.1"/>
    <property type="molecule type" value="Genomic_DNA"/>
</dbReference>
<gene>
    <name evidence="6" type="ORF">GGQ67_001042</name>
</gene>
<dbReference type="PANTHER" id="PTHR10961:SF10">
    <property type="entry name" value="FAD DEPENDENT OXIDOREDUCTASE DOMAIN-CONTAINING PROTEIN"/>
    <property type="match status" value="1"/>
</dbReference>
<dbReference type="AlphaFoldDB" id="A0A7W6G9Z5"/>
<dbReference type="Pfam" id="PF01266">
    <property type="entry name" value="DAO"/>
    <property type="match status" value="1"/>
</dbReference>
<keyword evidence="4 6" id="KW-0560">Oxidoreductase</keyword>
<accession>A0A7W6G9Z5</accession>
<dbReference type="Gene3D" id="3.50.50.60">
    <property type="entry name" value="FAD/NAD(P)-binding domain"/>
    <property type="match status" value="1"/>
</dbReference>
<dbReference type="Proteomes" id="UP000582090">
    <property type="component" value="Unassembled WGS sequence"/>
</dbReference>
<evidence type="ECO:0000256" key="1">
    <source>
        <dbReference type="ARBA" id="ARBA00001974"/>
    </source>
</evidence>
<keyword evidence="3" id="KW-0274">FAD</keyword>
<organism evidence="6 7">
    <name type="scientific">Rhizobium metallidurans</name>
    <dbReference type="NCBI Taxonomy" id="1265931"/>
    <lineage>
        <taxon>Bacteria</taxon>
        <taxon>Pseudomonadati</taxon>
        <taxon>Pseudomonadota</taxon>
        <taxon>Alphaproteobacteria</taxon>
        <taxon>Hyphomicrobiales</taxon>
        <taxon>Rhizobiaceae</taxon>
        <taxon>Rhizobium/Agrobacterium group</taxon>
        <taxon>Rhizobium</taxon>
    </lineage>
</organism>
<keyword evidence="7" id="KW-1185">Reference proteome</keyword>
<dbReference type="InterPro" id="IPR045170">
    <property type="entry name" value="MTOX"/>
</dbReference>
<dbReference type="SUPFAM" id="SSF54373">
    <property type="entry name" value="FAD-linked reductases, C-terminal domain"/>
    <property type="match status" value="1"/>
</dbReference>
<name>A0A7W6G9Z5_9HYPH</name>
<protein>
    <submittedName>
        <fullName evidence="6">Sarcosine oxidase</fullName>
        <ecNumber evidence="6">1.5.3.1</ecNumber>
    </submittedName>
</protein>
<dbReference type="EC" id="1.5.3.1" evidence="6"/>
<evidence type="ECO:0000313" key="6">
    <source>
        <dbReference type="EMBL" id="MBB3963417.1"/>
    </source>
</evidence>
<reference evidence="6 7" key="1">
    <citation type="submission" date="2020-08" db="EMBL/GenBank/DDBJ databases">
        <title>Genomic Encyclopedia of Type Strains, Phase IV (KMG-IV): sequencing the most valuable type-strain genomes for metagenomic binning, comparative biology and taxonomic classification.</title>
        <authorList>
            <person name="Goeker M."/>
        </authorList>
    </citation>
    <scope>NUCLEOTIDE SEQUENCE [LARGE SCALE GENOMIC DNA]</scope>
    <source>
        <strain evidence="6 7">DSM 26575</strain>
    </source>
</reference>
<dbReference type="GO" id="GO:0008115">
    <property type="term" value="F:sarcosine oxidase activity"/>
    <property type="evidence" value="ECO:0007669"/>
    <property type="project" value="UniProtKB-EC"/>
</dbReference>
<dbReference type="SUPFAM" id="SSF51905">
    <property type="entry name" value="FAD/NAD(P)-binding domain"/>
    <property type="match status" value="1"/>
</dbReference>
<dbReference type="RefSeq" id="WP_183899130.1">
    <property type="nucleotide sequence ID" value="NZ_JACIDW010000002.1"/>
</dbReference>
<comment type="caution">
    <text evidence="6">The sequence shown here is derived from an EMBL/GenBank/DDBJ whole genome shotgun (WGS) entry which is preliminary data.</text>
</comment>
<feature type="domain" description="FAD dependent oxidoreductase" evidence="5">
    <location>
        <begin position="7"/>
        <end position="374"/>
    </location>
</feature>
<keyword evidence="2" id="KW-0285">Flavoprotein</keyword>
<evidence type="ECO:0000259" key="5">
    <source>
        <dbReference type="Pfam" id="PF01266"/>
    </source>
</evidence>
<evidence type="ECO:0000256" key="4">
    <source>
        <dbReference type="ARBA" id="ARBA00023002"/>
    </source>
</evidence>